<dbReference type="Proteomes" id="UP001498501">
    <property type="component" value="Unassembled WGS sequence"/>
</dbReference>
<evidence type="ECO:0000313" key="2">
    <source>
        <dbReference type="Proteomes" id="UP001498501"/>
    </source>
</evidence>
<keyword evidence="2" id="KW-1185">Reference proteome</keyword>
<name>A0ABU8ZCB5_ACIJU</name>
<evidence type="ECO:0000313" key="1">
    <source>
        <dbReference type="EMBL" id="MEK0251180.1"/>
    </source>
</evidence>
<proteinExistence type="predicted"/>
<dbReference type="RefSeq" id="WP_075696330.1">
    <property type="nucleotide sequence ID" value="NZ_CP019041.1"/>
</dbReference>
<comment type="caution">
    <text evidence="1">The sequence shown here is derived from an EMBL/GenBank/DDBJ whole genome shotgun (WGS) entry which is preliminary data.</text>
</comment>
<reference evidence="1 2" key="1">
    <citation type="submission" date="2024-03" db="EMBL/GenBank/DDBJ databases">
        <title>Cross-transmission of Acinetobacter junii carrying blaOXA-58 in a neonatal intensive care unit.</title>
        <authorList>
            <person name="Bour M."/>
            <person name="Potron A."/>
            <person name="Lecointe D."/>
        </authorList>
    </citation>
    <scope>NUCLEOTIDE SEQUENCE [LARGE SCALE GENOMIC DNA]</scope>
    <source>
        <strain evidence="1 2">21A3096 case 1</strain>
    </source>
</reference>
<accession>A0ABU8ZCB5</accession>
<protein>
    <submittedName>
        <fullName evidence="1">Uncharacterized protein</fullName>
    </submittedName>
</protein>
<sequence>MTELTGLKSPFSVIRKTVLRLIKQDVFTIQQCTYIELMKQPINWLYGSANAYYMAEVITHEERNNVLAFLEYHDHSFRPSDESTSHVSHVADYFAHLIKGDHNDKT</sequence>
<organism evidence="1 2">
    <name type="scientific">Acinetobacter junii</name>
    <dbReference type="NCBI Taxonomy" id="40215"/>
    <lineage>
        <taxon>Bacteria</taxon>
        <taxon>Pseudomonadati</taxon>
        <taxon>Pseudomonadota</taxon>
        <taxon>Gammaproteobacteria</taxon>
        <taxon>Moraxellales</taxon>
        <taxon>Moraxellaceae</taxon>
        <taxon>Acinetobacter</taxon>
    </lineage>
</organism>
<gene>
    <name evidence="1" type="ORF">WM018_01355</name>
</gene>
<dbReference type="EMBL" id="JBBMLE010000003">
    <property type="protein sequence ID" value="MEK0251180.1"/>
    <property type="molecule type" value="Genomic_DNA"/>
</dbReference>